<feature type="domain" description="MROH2B-like HEAT-repeats" evidence="2">
    <location>
        <begin position="151"/>
        <end position="499"/>
    </location>
</feature>
<feature type="non-terminal residue" evidence="4">
    <location>
        <position position="507"/>
    </location>
</feature>
<evidence type="ECO:0000259" key="2">
    <source>
        <dbReference type="Pfam" id="PF23210"/>
    </source>
</evidence>
<dbReference type="SUPFAM" id="SSF48371">
    <property type="entry name" value="ARM repeat"/>
    <property type="match status" value="1"/>
</dbReference>
<dbReference type="Pfam" id="PF23210">
    <property type="entry name" value="HEAT_Maestro_2"/>
    <property type="match status" value="1"/>
</dbReference>
<dbReference type="AlphaFoldDB" id="A0A7L0KKF3"/>
<feature type="non-terminal residue" evidence="4">
    <location>
        <position position="1"/>
    </location>
</feature>
<proteinExistence type="predicted"/>
<dbReference type="EMBL" id="VXAL01018949">
    <property type="protein sequence ID" value="NXK56192.1"/>
    <property type="molecule type" value="Genomic_DNA"/>
</dbReference>
<evidence type="ECO:0000313" key="4">
    <source>
        <dbReference type="EMBL" id="NXK56192.1"/>
    </source>
</evidence>
<evidence type="ECO:0000259" key="3">
    <source>
        <dbReference type="Pfam" id="PF23221"/>
    </source>
</evidence>
<dbReference type="InterPro" id="IPR011989">
    <property type="entry name" value="ARM-like"/>
</dbReference>
<keyword evidence="5" id="KW-1185">Reference proteome</keyword>
<feature type="domain" description="MROH2B-like N-terminal HEAT-repeats" evidence="3">
    <location>
        <begin position="2"/>
        <end position="147"/>
    </location>
</feature>
<dbReference type="Proteomes" id="UP000537522">
    <property type="component" value="Unassembled WGS sequence"/>
</dbReference>
<dbReference type="Gene3D" id="1.25.10.10">
    <property type="entry name" value="Leucine-rich Repeat Variant"/>
    <property type="match status" value="1"/>
</dbReference>
<protein>
    <submittedName>
        <fullName evidence="4">MRO2B protein</fullName>
    </submittedName>
</protein>
<evidence type="ECO:0000313" key="5">
    <source>
        <dbReference type="Proteomes" id="UP000537522"/>
    </source>
</evidence>
<dbReference type="GO" id="GO:0005737">
    <property type="term" value="C:cytoplasm"/>
    <property type="evidence" value="ECO:0007669"/>
    <property type="project" value="TreeGrafter"/>
</dbReference>
<dbReference type="InterPro" id="IPR055408">
    <property type="entry name" value="HEAT_MROH2B-like"/>
</dbReference>
<sequence>VRMAASDVLVALARSHFSFVMAELQGQLKALGEISKEFVLITLGKLTSSYALQCMPFMRMMLFGLRTMVGQVGSGRILRAVCGVLEQWSKEVNVYICTWEQCPLPPTEKEQIYENLYQLFCSVVRNWLGCKEEEDKHAVLGAMAAMMRVLLPKEQHRQHVWEQLLWLLHQYQVVQDTSRVTKSLSYFLEALEQVQTVIPQGTFLAISSVVYRELSDDNKQHSQAHKAQLTRCILLQARICPEETILFLHSQLGGEREAGCVAALDLLGALARSNEPAMIEKLPQIVEAVRCRCRDPSTRVRRAVLYFIKELLSANAQSCSAWDVVGHLFSEFSQTLGRRVRRACNIFLWEVFLSAQEEGALQDLCMDVLGSLDVSVRGMTKLLWPRLLLYVLPAQYTGMLIPLSRCVRALAEREEITAGREEEEQDPEVLSSLLQAPLLTPQTLLARLLVVAGAPFVGTELQAAALVLMQSLHSRIHGAVGAMWATEIPLLLQYLEGKVLAGRERQG</sequence>
<reference evidence="4 5" key="1">
    <citation type="submission" date="2019-09" db="EMBL/GenBank/DDBJ databases">
        <title>Bird 10,000 Genomes (B10K) Project - Family phase.</title>
        <authorList>
            <person name="Zhang G."/>
        </authorList>
    </citation>
    <scope>NUCLEOTIDE SEQUENCE [LARGE SCALE GENOMIC DNA]</scope>
    <source>
        <strain evidence="4">B10K-DU-011-36</strain>
        <tissue evidence="4">Muscle</tissue>
    </source>
</reference>
<name>A0A7L0KKF3_CHATO</name>
<comment type="caution">
    <text evidence="4">The sequence shown here is derived from an EMBL/GenBank/DDBJ whole genome shotgun (WGS) entry which is preliminary data.</text>
</comment>
<dbReference type="InterPro" id="IPR056282">
    <property type="entry name" value="MROH2B-like_N_HEAT"/>
</dbReference>
<dbReference type="InterPro" id="IPR016024">
    <property type="entry name" value="ARM-type_fold"/>
</dbReference>
<dbReference type="Pfam" id="PF23221">
    <property type="entry name" value="HEAT_MROH2B_1st"/>
    <property type="match status" value="1"/>
</dbReference>
<organism evidence="4 5">
    <name type="scientific">Chauna torquata</name>
    <name type="common">Southern screamer</name>
    <dbReference type="NCBI Taxonomy" id="30388"/>
    <lineage>
        <taxon>Eukaryota</taxon>
        <taxon>Metazoa</taxon>
        <taxon>Chordata</taxon>
        <taxon>Craniata</taxon>
        <taxon>Vertebrata</taxon>
        <taxon>Euteleostomi</taxon>
        <taxon>Archelosauria</taxon>
        <taxon>Archosauria</taxon>
        <taxon>Dinosauria</taxon>
        <taxon>Saurischia</taxon>
        <taxon>Theropoda</taxon>
        <taxon>Coelurosauria</taxon>
        <taxon>Aves</taxon>
        <taxon>Neognathae</taxon>
        <taxon>Galloanserae</taxon>
        <taxon>Anseriformes</taxon>
        <taxon>Anhimidae</taxon>
        <taxon>Chauna</taxon>
    </lineage>
</organism>
<dbReference type="PANTHER" id="PTHR23120:SF44">
    <property type="entry name" value="MAESTRO HEAT-LIKE REPEAT-CONTAINING PROTEIN FAMILY MEMBER 1"/>
    <property type="match status" value="1"/>
</dbReference>
<dbReference type="PANTHER" id="PTHR23120">
    <property type="entry name" value="MAESTRO-RELATED HEAT DOMAIN-CONTAINING"/>
    <property type="match status" value="1"/>
</dbReference>
<keyword evidence="1" id="KW-0677">Repeat</keyword>
<gene>
    <name evidence="4" type="primary">Mroh2b</name>
    <name evidence="4" type="ORF">CHATOR_R11610</name>
</gene>
<dbReference type="InterPro" id="IPR045206">
    <property type="entry name" value="Maestro_heat-like_prot"/>
</dbReference>
<accession>A0A7L0KKF3</accession>
<evidence type="ECO:0000256" key="1">
    <source>
        <dbReference type="ARBA" id="ARBA00022737"/>
    </source>
</evidence>